<evidence type="ECO:0000313" key="1">
    <source>
        <dbReference type="EMBL" id="CAA9578587.1"/>
    </source>
</evidence>
<name>A0A6J4VHE2_9BACT</name>
<organism evidence="1">
    <name type="scientific">uncultured Thermomicrobiales bacterium</name>
    <dbReference type="NCBI Taxonomy" id="1645740"/>
    <lineage>
        <taxon>Bacteria</taxon>
        <taxon>Pseudomonadati</taxon>
        <taxon>Thermomicrobiota</taxon>
        <taxon>Thermomicrobia</taxon>
        <taxon>Thermomicrobiales</taxon>
        <taxon>environmental samples</taxon>
    </lineage>
</organism>
<sequence>MGRVRVILTSVARRSRADVRPVADVREPECPIVLSPDDPAPPDQALGHAVAPLPLAQDRAGASRPGRRPV</sequence>
<gene>
    <name evidence="1" type="ORF">AVDCRST_MAG33-3346</name>
</gene>
<dbReference type="AlphaFoldDB" id="A0A6J4VHE2"/>
<protein>
    <submittedName>
        <fullName evidence="1">Uncharacterized protein</fullName>
    </submittedName>
</protein>
<proteinExistence type="predicted"/>
<reference evidence="1" key="1">
    <citation type="submission" date="2020-02" db="EMBL/GenBank/DDBJ databases">
        <authorList>
            <person name="Meier V. D."/>
        </authorList>
    </citation>
    <scope>NUCLEOTIDE SEQUENCE</scope>
    <source>
        <strain evidence="1">AVDCRST_MAG33</strain>
    </source>
</reference>
<dbReference type="EMBL" id="CADCWK010000415">
    <property type="protein sequence ID" value="CAA9578587.1"/>
    <property type="molecule type" value="Genomic_DNA"/>
</dbReference>
<accession>A0A6J4VHE2</accession>